<keyword evidence="2" id="KW-0479">Metal-binding</keyword>
<dbReference type="GO" id="GO:0005634">
    <property type="term" value="C:nucleus"/>
    <property type="evidence" value="ECO:0007669"/>
    <property type="project" value="UniProtKB-SubCell"/>
</dbReference>
<keyword evidence="6" id="KW-1185">Reference proteome</keyword>
<dbReference type="InterPro" id="IPR004330">
    <property type="entry name" value="FAR1_DNA_bnd_dom"/>
</dbReference>
<comment type="subcellular location">
    <subcellularLocation>
        <location evidence="2">Nucleus</location>
    </subcellularLocation>
</comment>
<comment type="function">
    <text evidence="2">Putative transcription activator involved in regulating light control of development.</text>
</comment>
<accession>A0ABD2XUX5</accession>
<dbReference type="AlphaFoldDB" id="A0ABD2XUX5"/>
<evidence type="ECO:0000313" key="6">
    <source>
        <dbReference type="Proteomes" id="UP001630127"/>
    </source>
</evidence>
<reference evidence="5 6" key="1">
    <citation type="submission" date="2024-11" db="EMBL/GenBank/DDBJ databases">
        <title>A near-complete genome assembly of Cinchona calisaya.</title>
        <authorList>
            <person name="Lian D.C."/>
            <person name="Zhao X.W."/>
            <person name="Wei L."/>
        </authorList>
    </citation>
    <scope>NUCLEOTIDE SEQUENCE [LARGE SCALE GENOMIC DNA]</scope>
    <source>
        <tissue evidence="5">Nenye</tissue>
    </source>
</reference>
<comment type="caution">
    <text evidence="5">The sequence shown here is derived from an EMBL/GenBank/DDBJ whole genome shotgun (WGS) entry which is preliminary data.</text>
</comment>
<evidence type="ECO:0000256" key="3">
    <source>
        <dbReference type="SAM" id="MobiDB-lite"/>
    </source>
</evidence>
<evidence type="ECO:0000259" key="4">
    <source>
        <dbReference type="PROSITE" id="PS50966"/>
    </source>
</evidence>
<keyword evidence="2" id="KW-0539">Nucleus</keyword>
<dbReference type="PANTHER" id="PTHR31669">
    <property type="entry name" value="PROTEIN FAR1-RELATED SEQUENCE 10-RELATED"/>
    <property type="match status" value="1"/>
</dbReference>
<evidence type="ECO:0000256" key="2">
    <source>
        <dbReference type="RuleBase" id="RU367018"/>
    </source>
</evidence>
<dbReference type="InterPro" id="IPR007527">
    <property type="entry name" value="Znf_SWIM"/>
</dbReference>
<feature type="region of interest" description="Disordered" evidence="3">
    <location>
        <begin position="20"/>
        <end position="59"/>
    </location>
</feature>
<dbReference type="GO" id="GO:0006355">
    <property type="term" value="P:regulation of DNA-templated transcription"/>
    <property type="evidence" value="ECO:0007669"/>
    <property type="project" value="UniProtKB-UniRule"/>
</dbReference>
<sequence length="785" mass="89191">MDATSKCACGNVCIDLSHRGNGDSDGGDGTRRGVEDNEMNVGLEGNNGSRSGDAESDRKNVNGLESSWLRLNKGFDEMTEEDVLGMIFDSDEEAGMFYETYAKVIGFNVRKVDTKRDKENVVRYRRWVCSREGHREMKWINYDRKRDPRPTSRVGCLASFRIKSDRKSGKYIVTGFIKEHNHDLASPKVIPPFMQPNKRARRAVHNIGFTKKDVERAWARSDIQDGDNTECVLTHCVLASLCAKSDYDPGLFYKYDVDEEGQLRSIFWADSKSIADYSFFGDVLALDSKYRTNAYGKPLIIFSGFNNHHQTTIFGCALLGDDTADTYLWMLETFLAAMNQKAPVSVIVNGEKAIEEAIEQTFPTSHHRICRWRLYKDAVSKAGDTSFGPDFKKCMEENCAPDEFEVAWIKLVEKYGLQGHPWFEETYSRRTKWAEAYVREHFFAGMYSIRGQGASTYFSRFLKVRLKLHEFVRYYDKALVCFRDEEAKEDTASESSFPVLSTFLRDLEGHAADVFTRNMFLKFREQIMSDAMLIVTGKQYLEDEACWTYNISEYMKPDMTWKVHYDPTNQRLTCSCFKLVTEGMPCCHMVSVMKAEHLREIPRCCIYKRWTKCARSDLDSGIDIQALNTTTQVARFGILSSLCSEMNYYASQTMQGFNETRNLICKFTSHVKQIYVSKGEVDEPATEVSHDADGSSTKSGNHDPRSTDTNGQCDAGPVEVTQPGDSGHRRSTSDAQTTFSLLQLNHGCQTAADIGTIDGCEGSRHNGNISEMPSLSRNFLWEDNL</sequence>
<evidence type="ECO:0000313" key="5">
    <source>
        <dbReference type="EMBL" id="KAL3498511.1"/>
    </source>
</evidence>
<dbReference type="PANTHER" id="PTHR31669:SF302">
    <property type="entry name" value="PROTEIN FAR1-RELATED SEQUENCE"/>
    <property type="match status" value="1"/>
</dbReference>
<dbReference type="Pfam" id="PF03101">
    <property type="entry name" value="FAR1"/>
    <property type="match status" value="1"/>
</dbReference>
<dbReference type="InterPro" id="IPR018289">
    <property type="entry name" value="MULE_transposase_dom"/>
</dbReference>
<comment type="similarity">
    <text evidence="2">Belongs to the FHY3/FAR1 family.</text>
</comment>
<keyword evidence="2" id="KW-0862">Zinc</keyword>
<dbReference type="PROSITE" id="PS50966">
    <property type="entry name" value="ZF_SWIM"/>
    <property type="match status" value="1"/>
</dbReference>
<gene>
    <name evidence="5" type="ORF">ACH5RR_041243</name>
</gene>
<dbReference type="Pfam" id="PF10551">
    <property type="entry name" value="MULE"/>
    <property type="match status" value="1"/>
</dbReference>
<name>A0ABD2XUX5_9GENT</name>
<keyword evidence="1 2" id="KW-0863">Zinc-finger</keyword>
<proteinExistence type="inferred from homology"/>
<dbReference type="GO" id="GO:0008270">
    <property type="term" value="F:zinc ion binding"/>
    <property type="evidence" value="ECO:0007669"/>
    <property type="project" value="UniProtKB-UniRule"/>
</dbReference>
<dbReference type="InterPro" id="IPR031052">
    <property type="entry name" value="FHY3/FAR1"/>
</dbReference>
<evidence type="ECO:0000256" key="1">
    <source>
        <dbReference type="PROSITE-ProRule" id="PRU00325"/>
    </source>
</evidence>
<feature type="compositionally biased region" description="Basic and acidic residues" evidence="3">
    <location>
        <begin position="20"/>
        <end position="35"/>
    </location>
</feature>
<feature type="domain" description="SWIM-type" evidence="4">
    <location>
        <begin position="561"/>
        <end position="597"/>
    </location>
</feature>
<organism evidence="5 6">
    <name type="scientific">Cinchona calisaya</name>
    <dbReference type="NCBI Taxonomy" id="153742"/>
    <lineage>
        <taxon>Eukaryota</taxon>
        <taxon>Viridiplantae</taxon>
        <taxon>Streptophyta</taxon>
        <taxon>Embryophyta</taxon>
        <taxon>Tracheophyta</taxon>
        <taxon>Spermatophyta</taxon>
        <taxon>Magnoliopsida</taxon>
        <taxon>eudicotyledons</taxon>
        <taxon>Gunneridae</taxon>
        <taxon>Pentapetalae</taxon>
        <taxon>asterids</taxon>
        <taxon>lamiids</taxon>
        <taxon>Gentianales</taxon>
        <taxon>Rubiaceae</taxon>
        <taxon>Cinchonoideae</taxon>
        <taxon>Cinchoneae</taxon>
        <taxon>Cinchona</taxon>
    </lineage>
</organism>
<dbReference type="EMBL" id="JBJUIK010000017">
    <property type="protein sequence ID" value="KAL3498511.1"/>
    <property type="molecule type" value="Genomic_DNA"/>
</dbReference>
<feature type="region of interest" description="Disordered" evidence="3">
    <location>
        <begin position="681"/>
        <end position="734"/>
    </location>
</feature>
<protein>
    <recommendedName>
        <fullName evidence="2">Protein FAR1-RELATED SEQUENCE</fullName>
    </recommendedName>
</protein>
<dbReference type="Proteomes" id="UP001630127">
    <property type="component" value="Unassembled WGS sequence"/>
</dbReference>